<evidence type="ECO:0000313" key="2">
    <source>
        <dbReference type="Proteomes" id="UP001221757"/>
    </source>
</evidence>
<organism evidence="1 2">
    <name type="scientific">Mycena rosella</name>
    <name type="common">Pink bonnet</name>
    <name type="synonym">Agaricus rosellus</name>
    <dbReference type="NCBI Taxonomy" id="1033263"/>
    <lineage>
        <taxon>Eukaryota</taxon>
        <taxon>Fungi</taxon>
        <taxon>Dikarya</taxon>
        <taxon>Basidiomycota</taxon>
        <taxon>Agaricomycotina</taxon>
        <taxon>Agaricomycetes</taxon>
        <taxon>Agaricomycetidae</taxon>
        <taxon>Agaricales</taxon>
        <taxon>Marasmiineae</taxon>
        <taxon>Mycenaceae</taxon>
        <taxon>Mycena</taxon>
    </lineage>
</organism>
<dbReference type="Proteomes" id="UP001221757">
    <property type="component" value="Unassembled WGS sequence"/>
</dbReference>
<gene>
    <name evidence="1" type="ORF">B0H17DRAFT_1215480</name>
</gene>
<proteinExistence type="predicted"/>
<keyword evidence="2" id="KW-1185">Reference proteome</keyword>
<dbReference type="EMBL" id="JARKIE010000372">
    <property type="protein sequence ID" value="KAJ7648900.1"/>
    <property type="molecule type" value="Genomic_DNA"/>
</dbReference>
<protein>
    <submittedName>
        <fullName evidence="1">Uncharacterized protein</fullName>
    </submittedName>
</protein>
<sequence length="137" mass="14965">MIAVKACRSLKCLPLLPRSPFDRNVTRRAPKVRPAMCSAAPAVLPMCVSCYDTCVQFCAVPALASHSAGEGCECPWHFLMYTMYLNTMSPLLSHGLRSCHRVDNRGHLSRTVTSDPVGSRQSLIAITEPRCSDGPDT</sequence>
<dbReference type="AlphaFoldDB" id="A0AAD7CHE1"/>
<evidence type="ECO:0000313" key="1">
    <source>
        <dbReference type="EMBL" id="KAJ7648900.1"/>
    </source>
</evidence>
<reference evidence="1" key="1">
    <citation type="submission" date="2023-03" db="EMBL/GenBank/DDBJ databases">
        <title>Massive genome expansion in bonnet fungi (Mycena s.s.) driven by repeated elements and novel gene families across ecological guilds.</title>
        <authorList>
            <consortium name="Lawrence Berkeley National Laboratory"/>
            <person name="Harder C.B."/>
            <person name="Miyauchi S."/>
            <person name="Viragh M."/>
            <person name="Kuo A."/>
            <person name="Thoen E."/>
            <person name="Andreopoulos B."/>
            <person name="Lu D."/>
            <person name="Skrede I."/>
            <person name="Drula E."/>
            <person name="Henrissat B."/>
            <person name="Morin E."/>
            <person name="Kohler A."/>
            <person name="Barry K."/>
            <person name="LaButti K."/>
            <person name="Morin E."/>
            <person name="Salamov A."/>
            <person name="Lipzen A."/>
            <person name="Mereny Z."/>
            <person name="Hegedus B."/>
            <person name="Baldrian P."/>
            <person name="Stursova M."/>
            <person name="Weitz H."/>
            <person name="Taylor A."/>
            <person name="Grigoriev I.V."/>
            <person name="Nagy L.G."/>
            <person name="Martin F."/>
            <person name="Kauserud H."/>
        </authorList>
    </citation>
    <scope>NUCLEOTIDE SEQUENCE</scope>
    <source>
        <strain evidence="1">CBHHK067</strain>
    </source>
</reference>
<comment type="caution">
    <text evidence="1">The sequence shown here is derived from an EMBL/GenBank/DDBJ whole genome shotgun (WGS) entry which is preliminary data.</text>
</comment>
<name>A0AAD7CHE1_MYCRO</name>
<accession>A0AAD7CHE1</accession>